<evidence type="ECO:0000256" key="10">
    <source>
        <dbReference type="ARBA" id="ARBA00022723"/>
    </source>
</evidence>
<evidence type="ECO:0000256" key="3">
    <source>
        <dbReference type="ARBA" id="ARBA00010525"/>
    </source>
</evidence>
<comment type="function">
    <text evidence="20">Hydrolysis of phosphatidylcholine with phospholipase A2 (EC 3.1.1.4) and phospholipase A1 (EC 3.1.1.32) activities.</text>
</comment>
<feature type="binding site" description="in dimeric form" evidence="19">
    <location>
        <position position="519"/>
    </location>
    <ligand>
        <name>Ca(2+)</name>
        <dbReference type="ChEBI" id="CHEBI:29108"/>
        <label>1</label>
    </ligand>
</feature>
<dbReference type="PANTHER" id="PTHR40457">
    <property type="entry name" value="PHOSPHOLIPASE A1"/>
    <property type="match status" value="1"/>
</dbReference>
<dbReference type="PRINTS" id="PR01486">
    <property type="entry name" value="PHPHLIPASEA1"/>
</dbReference>
<feature type="binding site" description="in dimeric form" evidence="19">
    <location>
        <position position="484"/>
    </location>
    <ligand>
        <name>Ca(2+)</name>
        <dbReference type="ChEBI" id="CHEBI:29108"/>
        <label>1</label>
    </ligand>
</feature>
<evidence type="ECO:0000256" key="13">
    <source>
        <dbReference type="ARBA" id="ARBA00022837"/>
    </source>
</evidence>
<comment type="catalytic activity">
    <reaction evidence="2 20">
        <text>a 1,2-diacyl-sn-glycero-3-phosphocholine + H2O = a 1-acyl-sn-glycero-3-phosphocholine + a fatty acid + H(+)</text>
        <dbReference type="Rhea" id="RHEA:15801"/>
        <dbReference type="ChEBI" id="CHEBI:15377"/>
        <dbReference type="ChEBI" id="CHEBI:15378"/>
        <dbReference type="ChEBI" id="CHEBI:28868"/>
        <dbReference type="ChEBI" id="CHEBI:57643"/>
        <dbReference type="ChEBI" id="CHEBI:58168"/>
        <dbReference type="EC" id="3.1.1.4"/>
    </reaction>
</comment>
<dbReference type="AlphaFoldDB" id="A0A172YHE5"/>
<dbReference type="Proteomes" id="UP000077875">
    <property type="component" value="Chromosome"/>
</dbReference>
<dbReference type="Gene3D" id="2.40.230.10">
    <property type="entry name" value="Phospholipase A1"/>
    <property type="match status" value="2"/>
</dbReference>
<dbReference type="EC" id="3.1.1.4" evidence="6 20"/>
<dbReference type="GO" id="GO:0009279">
    <property type="term" value="C:cell outer membrane"/>
    <property type="evidence" value="ECO:0007669"/>
    <property type="project" value="UniProtKB-SubCell"/>
</dbReference>
<comment type="subunit">
    <text evidence="4 20">Homodimer; dimerization is reversible, and the dimeric form is the active one.</text>
</comment>
<evidence type="ECO:0000256" key="8">
    <source>
        <dbReference type="ARBA" id="ARBA00022452"/>
    </source>
</evidence>
<evidence type="ECO:0000256" key="18">
    <source>
        <dbReference type="PIRSR" id="PIRSR603187-1"/>
    </source>
</evidence>
<evidence type="ECO:0000256" key="15">
    <source>
        <dbReference type="ARBA" id="ARBA00023098"/>
    </source>
</evidence>
<comment type="similarity">
    <text evidence="3 20">Belongs to the phospholipase A1 family.</text>
</comment>
<dbReference type="GO" id="GO:0016042">
    <property type="term" value="P:lipid catabolic process"/>
    <property type="evidence" value="ECO:0007669"/>
    <property type="project" value="UniProtKB-KW"/>
</dbReference>
<dbReference type="GO" id="GO:0008970">
    <property type="term" value="F:phospholipase A1 activity"/>
    <property type="evidence" value="ECO:0007669"/>
    <property type="project" value="UniProtKB-EC"/>
</dbReference>
<organism evidence="21 22">
    <name type="scientific">Halotalea alkalilenta</name>
    <dbReference type="NCBI Taxonomy" id="376489"/>
    <lineage>
        <taxon>Bacteria</taxon>
        <taxon>Pseudomonadati</taxon>
        <taxon>Pseudomonadota</taxon>
        <taxon>Gammaproteobacteria</taxon>
        <taxon>Oceanospirillales</taxon>
        <taxon>Halomonadaceae</taxon>
        <taxon>Halotalea</taxon>
    </lineage>
</organism>
<keyword evidence="14 20" id="KW-0442">Lipid degradation</keyword>
<keyword evidence="16" id="KW-0472">Membrane</keyword>
<feature type="active site" description="Proton acceptor" evidence="18">
    <location>
        <position position="474"/>
    </location>
</feature>
<evidence type="ECO:0000256" key="9">
    <source>
        <dbReference type="ARBA" id="ARBA00022692"/>
    </source>
</evidence>
<accession>A0A172YHE5</accession>
<reference evidence="21 22" key="1">
    <citation type="submission" date="2016-04" db="EMBL/GenBank/DDBJ databases">
        <title>Complete Genome Sequence of Halotalea alkalilenta IHB B 13600.</title>
        <authorList>
            <person name="Swarnkar M.K."/>
            <person name="Sharma A."/>
            <person name="Kaushal K."/>
            <person name="Soni R."/>
            <person name="Rana S."/>
            <person name="Singh A.K."/>
            <person name="Gulati A."/>
        </authorList>
    </citation>
    <scope>NUCLEOTIDE SEQUENCE [LARGE SCALE GENOMIC DNA]</scope>
    <source>
        <strain evidence="21 22">IHB B 13600</strain>
    </source>
</reference>
<keyword evidence="17 20" id="KW-0998">Cell outer membrane</keyword>
<evidence type="ECO:0000256" key="19">
    <source>
        <dbReference type="PIRSR" id="PIRSR603187-2"/>
    </source>
</evidence>
<dbReference type="Pfam" id="PF02253">
    <property type="entry name" value="PLA1"/>
    <property type="match status" value="2"/>
</dbReference>
<feature type="binding site" description="in dimeric form" evidence="19">
    <location>
        <position position="479"/>
    </location>
    <ligand>
        <name>Ca(2+)</name>
        <dbReference type="ChEBI" id="CHEBI:29108"/>
        <label>1</label>
    </ligand>
</feature>
<evidence type="ECO:0000256" key="12">
    <source>
        <dbReference type="ARBA" id="ARBA00022801"/>
    </source>
</evidence>
<dbReference type="InterPro" id="IPR036541">
    <property type="entry name" value="PLipase_A1_sf"/>
</dbReference>
<evidence type="ECO:0000313" key="21">
    <source>
        <dbReference type="EMBL" id="ANF58617.1"/>
    </source>
</evidence>
<evidence type="ECO:0000256" key="1">
    <source>
        <dbReference type="ARBA" id="ARBA00000111"/>
    </source>
</evidence>
<dbReference type="STRING" id="376489.A5892_15015"/>
<evidence type="ECO:0000256" key="4">
    <source>
        <dbReference type="ARBA" id="ARBA00011702"/>
    </source>
</evidence>
<feature type="active site" description="Nucleophile" evidence="18">
    <location>
        <position position="476"/>
    </location>
</feature>
<dbReference type="SUPFAM" id="SSF56931">
    <property type="entry name" value="Outer membrane phospholipase A (OMPLA)"/>
    <property type="match status" value="2"/>
</dbReference>
<dbReference type="InterPro" id="IPR003187">
    <property type="entry name" value="PLipase_A1"/>
</dbReference>
<evidence type="ECO:0000256" key="17">
    <source>
        <dbReference type="ARBA" id="ARBA00023237"/>
    </source>
</evidence>
<keyword evidence="13 19" id="KW-0106">Calcium</keyword>
<dbReference type="GO" id="GO:0005509">
    <property type="term" value="F:calcium ion binding"/>
    <property type="evidence" value="ECO:0007669"/>
    <property type="project" value="TreeGrafter"/>
</dbReference>
<evidence type="ECO:0000256" key="2">
    <source>
        <dbReference type="ARBA" id="ARBA00001604"/>
    </source>
</evidence>
<feature type="chain" id="PRO_5019615226" description="Phospholipase A1" evidence="20">
    <location>
        <begin position="25"/>
        <end position="608"/>
    </location>
</feature>
<sequence>MASPHRYPALWALVGACASLNAFAQTSDDNDTPAVSQAQQTAERARYYESLANDNPLAISTYRLNYILPYTYDSNLPRMRDYREIGNDNPEHTELKYQISLKVALAEDIFGDNGDLFLGYTQYSLWQAYNDRDSAPFRETNYEPELFLRFDNDAEWMGWTNTFNRIGYVHQSNGRGEPISRSWNRIYAEAVFQRGPWAVSIRPWWRIPESRNEDNNPDIENYLGYGELGLLYTTAANHEIALLARGNPGKGNYGTQLDYTFPLFGRVRGYFQYYNGYGETLIDYDRRVNRIGLGVSFNPFLPGAAEETHKGYHDVAAAEAAQQYTQGGDGTEQLSSVQEEVARERRARAYFERQAQDNPLSLSTYRRNYVLPVAYNAKQPDRANFTALDPDDPPDNNEMKFQISIKAKVWDNVFGDNGDLYLAYTQRSWWQAYNSEASSPFRETNYEPELFLSFNNDTPVFGWTNTNNRIGINHQSNGRADPISRSWNRVFAEATLERGPMTMSLMPWWRVPESDADDDNPDIEKYVGYADFTFGYTRSGHEFTWLARGNPGKGNFGNQLEYAFPLWSKVHGFIQYYEGYGESLIDYDHYVRRIGIGLSFNNVFLGTP</sequence>
<evidence type="ECO:0000256" key="20">
    <source>
        <dbReference type="RuleBase" id="RU366027"/>
    </source>
</evidence>
<dbReference type="PROSITE" id="PS51257">
    <property type="entry name" value="PROKAR_LIPOPROTEIN"/>
    <property type="match status" value="1"/>
</dbReference>
<keyword evidence="22" id="KW-1185">Reference proteome</keyword>
<keyword evidence="8" id="KW-1134">Transmembrane beta strand</keyword>
<evidence type="ECO:0000313" key="22">
    <source>
        <dbReference type="Proteomes" id="UP000077875"/>
    </source>
</evidence>
<comment type="cofactor">
    <cofactor evidence="20">
        <name>Ca(2+)</name>
        <dbReference type="ChEBI" id="CHEBI:29108"/>
    </cofactor>
    <text evidence="20">Binds 1 Ca(2+) ion per monomer. In the dimeric form the Ca(2+) is bound by different amino acids with binding of each Ca(2+) shared with ligands coming from each monomer. The Ca(2+) ion may have a role in catalysis.</text>
</comment>
<keyword evidence="10 19" id="KW-0479">Metal-binding</keyword>
<evidence type="ECO:0000256" key="6">
    <source>
        <dbReference type="ARBA" id="ARBA00013278"/>
    </source>
</evidence>
<keyword evidence="11 20" id="KW-0732">Signal</keyword>
<dbReference type="KEGG" id="haa:A5892_15015"/>
<name>A0A172YHE5_9GAMM</name>
<evidence type="ECO:0000256" key="14">
    <source>
        <dbReference type="ARBA" id="ARBA00022963"/>
    </source>
</evidence>
<keyword evidence="12 20" id="KW-0378">Hydrolase</keyword>
<feature type="binding site" description="in dimeric form" evidence="19">
    <location>
        <position position="438"/>
    </location>
    <ligand>
        <name>Ca(2+)</name>
        <dbReference type="ChEBI" id="CHEBI:29108"/>
        <label>1</label>
    </ligand>
</feature>
<evidence type="ECO:0000256" key="11">
    <source>
        <dbReference type="ARBA" id="ARBA00022729"/>
    </source>
</evidence>
<evidence type="ECO:0000256" key="7">
    <source>
        <dbReference type="ARBA" id="ARBA00021726"/>
    </source>
</evidence>
<comment type="subcellular location">
    <subcellularLocation>
        <location evidence="20">Cell outer membrane</location>
        <topology evidence="20">Multi-pass membrane protein</topology>
    </subcellularLocation>
    <text evidence="20">One of the very few enzymes located there.</text>
</comment>
<evidence type="ECO:0000256" key="16">
    <source>
        <dbReference type="ARBA" id="ARBA00023136"/>
    </source>
</evidence>
<evidence type="ECO:0000256" key="5">
    <source>
        <dbReference type="ARBA" id="ARBA00013179"/>
    </source>
</evidence>
<dbReference type="EC" id="3.1.1.32" evidence="5 20"/>
<dbReference type="CDD" id="cd00541">
    <property type="entry name" value="OMPLA"/>
    <property type="match status" value="2"/>
</dbReference>
<keyword evidence="9" id="KW-0812">Transmembrane</keyword>
<gene>
    <name evidence="21" type="ORF">A5892_15015</name>
</gene>
<comment type="catalytic activity">
    <reaction evidence="1 20">
        <text>a 1,2-diacyl-sn-glycero-3-phosphocholine + H2O = a 2-acyl-sn-glycero-3-phosphocholine + a fatty acid + H(+)</text>
        <dbReference type="Rhea" id="RHEA:18689"/>
        <dbReference type="ChEBI" id="CHEBI:15377"/>
        <dbReference type="ChEBI" id="CHEBI:15378"/>
        <dbReference type="ChEBI" id="CHEBI:28868"/>
        <dbReference type="ChEBI" id="CHEBI:57643"/>
        <dbReference type="ChEBI" id="CHEBI:57875"/>
        <dbReference type="EC" id="3.1.1.32"/>
    </reaction>
</comment>
<dbReference type="PANTHER" id="PTHR40457:SF1">
    <property type="entry name" value="PHOSPHOLIPASE A1"/>
    <property type="match status" value="1"/>
</dbReference>
<keyword evidence="15 20" id="KW-0443">Lipid metabolism</keyword>
<dbReference type="GO" id="GO:0004623">
    <property type="term" value="F:phospholipase A2 activity"/>
    <property type="evidence" value="ECO:0007669"/>
    <property type="project" value="UniProtKB-EC"/>
</dbReference>
<dbReference type="RefSeq" id="WP_064123479.1">
    <property type="nucleotide sequence ID" value="NZ_CP015243.1"/>
</dbReference>
<feature type="signal peptide" evidence="20">
    <location>
        <begin position="1"/>
        <end position="24"/>
    </location>
</feature>
<protein>
    <recommendedName>
        <fullName evidence="7 20">Phospholipase A1</fullName>
        <ecNumber evidence="5 20">3.1.1.32</ecNumber>
        <ecNumber evidence="6 20">3.1.1.4</ecNumber>
    </recommendedName>
    <alternativeName>
        <fullName evidence="20">Phosphatidylcholine 1-acylhydrolase</fullName>
    </alternativeName>
</protein>
<dbReference type="EMBL" id="CP015243">
    <property type="protein sequence ID" value="ANF58617.1"/>
    <property type="molecule type" value="Genomic_DNA"/>
</dbReference>
<proteinExistence type="inferred from homology"/>